<dbReference type="InterPro" id="IPR005110">
    <property type="entry name" value="MoeA_linker/N"/>
</dbReference>
<evidence type="ECO:0000256" key="9">
    <source>
        <dbReference type="ARBA" id="ARBA00023150"/>
    </source>
</evidence>
<evidence type="ECO:0000256" key="6">
    <source>
        <dbReference type="ARBA" id="ARBA00022679"/>
    </source>
</evidence>
<dbReference type="UniPathway" id="UPA00344"/>
<comment type="cofactor">
    <cofactor evidence="1 11">
        <name>Mg(2+)</name>
        <dbReference type="ChEBI" id="CHEBI:18420"/>
    </cofactor>
</comment>
<dbReference type="InterPro" id="IPR005111">
    <property type="entry name" value="MoeA_C_domain_IV"/>
</dbReference>
<evidence type="ECO:0000313" key="14">
    <source>
        <dbReference type="Proteomes" id="UP000265882"/>
    </source>
</evidence>
<comment type="pathway">
    <text evidence="3 11">Cofactor biosynthesis; molybdopterin biosynthesis.</text>
</comment>
<dbReference type="InterPro" id="IPR038987">
    <property type="entry name" value="MoeA-like"/>
</dbReference>
<evidence type="ECO:0000259" key="12">
    <source>
        <dbReference type="SMART" id="SM00852"/>
    </source>
</evidence>
<dbReference type="GO" id="GO:0005829">
    <property type="term" value="C:cytosol"/>
    <property type="evidence" value="ECO:0007669"/>
    <property type="project" value="TreeGrafter"/>
</dbReference>
<evidence type="ECO:0000256" key="1">
    <source>
        <dbReference type="ARBA" id="ARBA00001946"/>
    </source>
</evidence>
<dbReference type="GO" id="GO:0046872">
    <property type="term" value="F:metal ion binding"/>
    <property type="evidence" value="ECO:0007669"/>
    <property type="project" value="UniProtKB-UniRule"/>
</dbReference>
<dbReference type="PANTHER" id="PTHR10192">
    <property type="entry name" value="MOLYBDOPTERIN BIOSYNTHESIS PROTEIN"/>
    <property type="match status" value="1"/>
</dbReference>
<evidence type="ECO:0000256" key="7">
    <source>
        <dbReference type="ARBA" id="ARBA00022723"/>
    </source>
</evidence>
<evidence type="ECO:0000256" key="8">
    <source>
        <dbReference type="ARBA" id="ARBA00022842"/>
    </source>
</evidence>
<evidence type="ECO:0000256" key="10">
    <source>
        <dbReference type="ARBA" id="ARBA00047317"/>
    </source>
</evidence>
<comment type="caution">
    <text evidence="13">The sequence shown here is derived from an EMBL/GenBank/DDBJ whole genome shotgun (WGS) entry which is preliminary data.</text>
</comment>
<keyword evidence="9 11" id="KW-0501">Molybdenum cofactor biosynthesis</keyword>
<name>A0A3A4P8Z9_ABYX5</name>
<dbReference type="Pfam" id="PF03453">
    <property type="entry name" value="MoeA_N"/>
    <property type="match status" value="1"/>
</dbReference>
<sequence length="406" mass="44075">MICFDEALKIVLDSVQPTERIELPLLNALGLVAAEEVESAERIPPFDNSAMDGYAVRAQDTAGASKDRPAELKVILNLPAGKHTDRTVGPGEAIRIMTGAPIPAGADTVVQVELTERLSDGAVKILQEHEKNKNIRMAGEDIFIGQKVLTAGEEITPAKLGLLASIGRANLRVYRRPRVAILATGDELVNPGEPLAPGKIRNSNSYTMIAQTRICGAEPAYLGIARDTKEDVRDHIQDGMSADVILTSGGVSVGDYDYVKDAFQELGVEFRFTKVAIKPGMPTVFGLWRGKLVFGLPGNPVSSMVIFEEFVRPALLKMMGKCKLRRPLIEAVLEGDVKKNPERMHLVRGIVRREADGYRVSTTGPQGSGILLSMDHANGIMMLPKGIQLKKGDRVKVQLITLPEVD</sequence>
<dbReference type="InterPro" id="IPR036135">
    <property type="entry name" value="MoeA_linker/N_sf"/>
</dbReference>
<dbReference type="SUPFAM" id="SSF53218">
    <property type="entry name" value="Molybdenum cofactor biosynthesis proteins"/>
    <property type="match status" value="1"/>
</dbReference>
<proteinExistence type="inferred from homology"/>
<dbReference type="Gene3D" id="3.40.980.10">
    <property type="entry name" value="MoaB/Mog-like domain"/>
    <property type="match status" value="1"/>
</dbReference>
<evidence type="ECO:0000256" key="11">
    <source>
        <dbReference type="RuleBase" id="RU365090"/>
    </source>
</evidence>
<accession>A0A3A4P8Z9</accession>
<dbReference type="FunFam" id="3.40.980.10:FF:000004">
    <property type="entry name" value="Molybdopterin molybdenumtransferase"/>
    <property type="match status" value="1"/>
</dbReference>
<dbReference type="EMBL" id="QZKU01000017">
    <property type="protein sequence ID" value="RJP25880.1"/>
    <property type="molecule type" value="Genomic_DNA"/>
</dbReference>
<keyword evidence="5 11" id="KW-0500">Molybdenum</keyword>
<reference evidence="13 14" key="1">
    <citation type="journal article" date="2017" name="ISME J.">
        <title>Energy and carbon metabolisms in a deep terrestrial subsurface fluid microbial community.</title>
        <authorList>
            <person name="Momper L."/>
            <person name="Jungbluth S.P."/>
            <person name="Lee M.D."/>
            <person name="Amend J.P."/>
        </authorList>
    </citation>
    <scope>NUCLEOTIDE SEQUENCE [LARGE SCALE GENOMIC DNA]</scope>
    <source>
        <strain evidence="13">SURF_5</strain>
    </source>
</reference>
<dbReference type="GO" id="GO:0061599">
    <property type="term" value="F:molybdopterin molybdotransferase activity"/>
    <property type="evidence" value="ECO:0007669"/>
    <property type="project" value="UniProtKB-UniRule"/>
</dbReference>
<dbReference type="Pfam" id="PF00994">
    <property type="entry name" value="MoCF_biosynth"/>
    <property type="match status" value="1"/>
</dbReference>
<dbReference type="Gene3D" id="2.40.340.10">
    <property type="entry name" value="MoeA, C-terminal, domain IV"/>
    <property type="match status" value="1"/>
</dbReference>
<evidence type="ECO:0000256" key="2">
    <source>
        <dbReference type="ARBA" id="ARBA00002901"/>
    </source>
</evidence>
<dbReference type="GO" id="GO:0006777">
    <property type="term" value="P:Mo-molybdopterin cofactor biosynthetic process"/>
    <property type="evidence" value="ECO:0007669"/>
    <property type="project" value="UniProtKB-UniRule"/>
</dbReference>
<dbReference type="NCBIfam" id="NF045515">
    <property type="entry name" value="Glp_gephyrin"/>
    <property type="match status" value="1"/>
</dbReference>
<dbReference type="AlphaFoldDB" id="A0A3A4P8Z9"/>
<dbReference type="SMART" id="SM00852">
    <property type="entry name" value="MoCF_biosynth"/>
    <property type="match status" value="1"/>
</dbReference>
<evidence type="ECO:0000313" key="13">
    <source>
        <dbReference type="EMBL" id="RJP25880.1"/>
    </source>
</evidence>
<dbReference type="SUPFAM" id="SSF63882">
    <property type="entry name" value="MoeA N-terminal region -like"/>
    <property type="match status" value="1"/>
</dbReference>
<comment type="similarity">
    <text evidence="4 11">Belongs to the MoeA family.</text>
</comment>
<dbReference type="SUPFAM" id="SSF63867">
    <property type="entry name" value="MoeA C-terminal domain-like"/>
    <property type="match status" value="1"/>
</dbReference>
<evidence type="ECO:0000256" key="4">
    <source>
        <dbReference type="ARBA" id="ARBA00010763"/>
    </source>
</evidence>
<dbReference type="Proteomes" id="UP000265882">
    <property type="component" value="Unassembled WGS sequence"/>
</dbReference>
<dbReference type="EC" id="2.10.1.1" evidence="11"/>
<dbReference type="FunFam" id="2.170.190.11:FF:000001">
    <property type="entry name" value="Molybdopterin molybdenumtransferase"/>
    <property type="match status" value="1"/>
</dbReference>
<keyword evidence="7 11" id="KW-0479">Metal-binding</keyword>
<keyword evidence="6 11" id="KW-0808">Transferase</keyword>
<comment type="catalytic activity">
    <reaction evidence="10">
        <text>adenylyl-molybdopterin + molybdate = Mo-molybdopterin + AMP + H(+)</text>
        <dbReference type="Rhea" id="RHEA:35047"/>
        <dbReference type="ChEBI" id="CHEBI:15378"/>
        <dbReference type="ChEBI" id="CHEBI:36264"/>
        <dbReference type="ChEBI" id="CHEBI:62727"/>
        <dbReference type="ChEBI" id="CHEBI:71302"/>
        <dbReference type="ChEBI" id="CHEBI:456215"/>
        <dbReference type="EC" id="2.10.1.1"/>
    </reaction>
</comment>
<evidence type="ECO:0000256" key="3">
    <source>
        <dbReference type="ARBA" id="ARBA00005046"/>
    </source>
</evidence>
<keyword evidence="8 11" id="KW-0460">Magnesium</keyword>
<protein>
    <recommendedName>
        <fullName evidence="11">Molybdopterin molybdenumtransferase</fullName>
        <ecNumber evidence="11">2.10.1.1</ecNumber>
    </recommendedName>
</protein>
<dbReference type="InterPro" id="IPR036425">
    <property type="entry name" value="MoaB/Mog-like_dom_sf"/>
</dbReference>
<dbReference type="NCBIfam" id="TIGR00177">
    <property type="entry name" value="molyb_syn"/>
    <property type="match status" value="1"/>
</dbReference>
<dbReference type="CDD" id="cd00887">
    <property type="entry name" value="MoeA"/>
    <property type="match status" value="1"/>
</dbReference>
<evidence type="ECO:0000256" key="5">
    <source>
        <dbReference type="ARBA" id="ARBA00022505"/>
    </source>
</evidence>
<dbReference type="InterPro" id="IPR001453">
    <property type="entry name" value="MoaB/Mog_dom"/>
</dbReference>
<dbReference type="Pfam" id="PF03454">
    <property type="entry name" value="MoeA_C"/>
    <property type="match status" value="1"/>
</dbReference>
<organism evidence="13 14">
    <name type="scientific">Abyssobacteria bacterium (strain SURF_5)</name>
    <dbReference type="NCBI Taxonomy" id="2093360"/>
    <lineage>
        <taxon>Bacteria</taxon>
        <taxon>Pseudomonadati</taxon>
        <taxon>Candidatus Hydrogenedentota</taxon>
        <taxon>Candidatus Abyssobacteria</taxon>
    </lineage>
</organism>
<feature type="domain" description="MoaB/Mog" evidence="12">
    <location>
        <begin position="180"/>
        <end position="317"/>
    </location>
</feature>
<dbReference type="PANTHER" id="PTHR10192:SF5">
    <property type="entry name" value="GEPHYRIN"/>
    <property type="match status" value="1"/>
</dbReference>
<dbReference type="Gene3D" id="2.170.190.11">
    <property type="entry name" value="Molybdopterin biosynthesis moea protein, domain 3"/>
    <property type="match status" value="1"/>
</dbReference>
<dbReference type="InterPro" id="IPR036688">
    <property type="entry name" value="MoeA_C_domain_IV_sf"/>
</dbReference>
<dbReference type="Gene3D" id="3.90.105.10">
    <property type="entry name" value="Molybdopterin biosynthesis moea protein, domain 2"/>
    <property type="match status" value="1"/>
</dbReference>
<comment type="function">
    <text evidence="2 11">Catalyzes the insertion of molybdate into adenylated molybdopterin with the concomitant release of AMP.</text>
</comment>
<gene>
    <name evidence="13" type="ORF">C4520_01635</name>
</gene>